<evidence type="ECO:0000313" key="2">
    <source>
        <dbReference type="EMBL" id="GGJ64630.1"/>
    </source>
</evidence>
<dbReference type="Proteomes" id="UP000635726">
    <property type="component" value="Unassembled WGS sequence"/>
</dbReference>
<dbReference type="AlphaFoldDB" id="A0A917P6X2"/>
<evidence type="ECO:0000313" key="3">
    <source>
        <dbReference type="Proteomes" id="UP000635726"/>
    </source>
</evidence>
<proteinExistence type="predicted"/>
<evidence type="ECO:0000256" key="1">
    <source>
        <dbReference type="SAM" id="SignalP"/>
    </source>
</evidence>
<dbReference type="EMBL" id="BMOE01000001">
    <property type="protein sequence ID" value="GGJ64630.1"/>
    <property type="molecule type" value="Genomic_DNA"/>
</dbReference>
<comment type="caution">
    <text evidence="2">The sequence shown here is derived from an EMBL/GenBank/DDBJ whole genome shotgun (WGS) entry which is preliminary data.</text>
</comment>
<name>A0A917P6X2_9DEIO</name>
<reference evidence="2" key="1">
    <citation type="journal article" date="2014" name="Int. J. Syst. Evol. Microbiol.">
        <title>Complete genome sequence of Corynebacterium casei LMG S-19264T (=DSM 44701T), isolated from a smear-ripened cheese.</title>
        <authorList>
            <consortium name="US DOE Joint Genome Institute (JGI-PGF)"/>
            <person name="Walter F."/>
            <person name="Albersmeier A."/>
            <person name="Kalinowski J."/>
            <person name="Ruckert C."/>
        </authorList>
    </citation>
    <scope>NUCLEOTIDE SEQUENCE</scope>
    <source>
        <strain evidence="2">JCM 14371</strain>
    </source>
</reference>
<dbReference type="RefSeq" id="WP_188960676.1">
    <property type="nucleotide sequence ID" value="NZ_BMOE01000001.1"/>
</dbReference>
<keyword evidence="1" id="KW-0732">Signal</keyword>
<feature type="signal peptide" evidence="1">
    <location>
        <begin position="1"/>
        <end position="24"/>
    </location>
</feature>
<gene>
    <name evidence="2" type="ORF">GCM10008939_05660</name>
</gene>
<reference evidence="2" key="2">
    <citation type="submission" date="2020-09" db="EMBL/GenBank/DDBJ databases">
        <authorList>
            <person name="Sun Q."/>
            <person name="Ohkuma M."/>
        </authorList>
    </citation>
    <scope>NUCLEOTIDE SEQUENCE</scope>
    <source>
        <strain evidence="2">JCM 14371</strain>
    </source>
</reference>
<sequence length="53" mass="5145">MKSFRYLITVIALLNAALATSSLAAPTTGTTSTSTSGGVFTTASIGGGIHGGN</sequence>
<accession>A0A917P6X2</accession>
<protein>
    <submittedName>
        <fullName evidence="2">Uncharacterized protein</fullName>
    </submittedName>
</protein>
<organism evidence="2 3">
    <name type="scientific">Deinococcus aquiradiocola</name>
    <dbReference type="NCBI Taxonomy" id="393059"/>
    <lineage>
        <taxon>Bacteria</taxon>
        <taxon>Thermotogati</taxon>
        <taxon>Deinococcota</taxon>
        <taxon>Deinococci</taxon>
        <taxon>Deinococcales</taxon>
        <taxon>Deinococcaceae</taxon>
        <taxon>Deinococcus</taxon>
    </lineage>
</organism>
<feature type="chain" id="PRO_5038124310" evidence="1">
    <location>
        <begin position="25"/>
        <end position="53"/>
    </location>
</feature>
<keyword evidence="3" id="KW-1185">Reference proteome</keyword>